<accession>A0A1R3IJ49</accession>
<dbReference type="GO" id="GO:0034976">
    <property type="term" value="P:response to endoplasmic reticulum stress"/>
    <property type="evidence" value="ECO:0007669"/>
    <property type="project" value="TreeGrafter"/>
</dbReference>
<dbReference type="SUPFAM" id="SSF52833">
    <property type="entry name" value="Thioredoxin-like"/>
    <property type="match status" value="2"/>
</dbReference>
<dbReference type="Gene3D" id="3.40.30.10">
    <property type="entry name" value="Glutaredoxin"/>
    <property type="match status" value="2"/>
</dbReference>
<dbReference type="PANTHER" id="PTHR18929:SF214">
    <property type="entry name" value="THIOREDOXIN DOMAIN-CONTAINING PROTEIN"/>
    <property type="match status" value="1"/>
</dbReference>
<dbReference type="OrthoDB" id="427280at2759"/>
<dbReference type="STRING" id="210143.A0A1R3IJ49"/>
<reference evidence="3 4" key="1">
    <citation type="submission" date="2013-09" db="EMBL/GenBank/DDBJ databases">
        <title>Corchorus capsularis genome sequencing.</title>
        <authorList>
            <person name="Alam M."/>
            <person name="Haque M.S."/>
            <person name="Islam M.S."/>
            <person name="Emdad E.M."/>
            <person name="Islam M.M."/>
            <person name="Ahmed B."/>
            <person name="Halim A."/>
            <person name="Hossen Q.M.M."/>
            <person name="Hossain M.Z."/>
            <person name="Ahmed R."/>
            <person name="Khan M.M."/>
            <person name="Islam R."/>
            <person name="Rashid M.M."/>
            <person name="Khan S.A."/>
            <person name="Rahman M.S."/>
            <person name="Alam M."/>
        </authorList>
    </citation>
    <scope>NUCLEOTIDE SEQUENCE [LARGE SCALE GENOMIC DNA]</scope>
    <source>
        <strain evidence="4">cv. CVL-1</strain>
        <tissue evidence="3">Whole seedling</tissue>
    </source>
</reference>
<evidence type="ECO:0000259" key="2">
    <source>
        <dbReference type="PROSITE" id="PS51352"/>
    </source>
</evidence>
<dbReference type="CDD" id="cd02961">
    <property type="entry name" value="PDI_a_family"/>
    <property type="match status" value="1"/>
</dbReference>
<comment type="similarity">
    <text evidence="1">Belongs to the protein disulfide isomerase family.</text>
</comment>
<dbReference type="EMBL" id="AWWV01009993">
    <property type="protein sequence ID" value="OMO82583.1"/>
    <property type="molecule type" value="Genomic_DNA"/>
</dbReference>
<keyword evidence="4" id="KW-1185">Reference proteome</keyword>
<dbReference type="Gramene" id="OMO82583">
    <property type="protein sequence ID" value="OMO82583"/>
    <property type="gene ID" value="CCACVL1_11881"/>
</dbReference>
<evidence type="ECO:0000313" key="3">
    <source>
        <dbReference type="EMBL" id="OMO82583.1"/>
    </source>
</evidence>
<dbReference type="InterPro" id="IPR036249">
    <property type="entry name" value="Thioredoxin-like_sf"/>
</dbReference>
<evidence type="ECO:0000313" key="4">
    <source>
        <dbReference type="Proteomes" id="UP000188268"/>
    </source>
</evidence>
<sequence length="203" mass="23090">MVNFYAPWCGWCQKLAPEYEAAAALLKGDGVAFAKVDADTERELAWKYEISGYPTLLWFAGGVRSKTYYGQRKRDAFVKCVRNSTAEVPIITEKADAKHLLATDFLKVVGFYETLEGEESKELYIASKLRPDVKFYQTTNPEVAKMFHINPETQHMVTVQLRKKDEGFMEFDHSLPGKTLAYFLCSDEDELPCYKGKAPPVFS</sequence>
<name>A0A1R3IJ49_COCAP</name>
<dbReference type="GO" id="GO:0005783">
    <property type="term" value="C:endoplasmic reticulum"/>
    <property type="evidence" value="ECO:0007669"/>
    <property type="project" value="TreeGrafter"/>
</dbReference>
<organism evidence="3 4">
    <name type="scientific">Corchorus capsularis</name>
    <name type="common">Jute</name>
    <dbReference type="NCBI Taxonomy" id="210143"/>
    <lineage>
        <taxon>Eukaryota</taxon>
        <taxon>Viridiplantae</taxon>
        <taxon>Streptophyta</taxon>
        <taxon>Embryophyta</taxon>
        <taxon>Tracheophyta</taxon>
        <taxon>Spermatophyta</taxon>
        <taxon>Magnoliopsida</taxon>
        <taxon>eudicotyledons</taxon>
        <taxon>Gunneridae</taxon>
        <taxon>Pentapetalae</taxon>
        <taxon>rosids</taxon>
        <taxon>malvids</taxon>
        <taxon>Malvales</taxon>
        <taxon>Malvaceae</taxon>
        <taxon>Grewioideae</taxon>
        <taxon>Apeibeae</taxon>
        <taxon>Corchorus</taxon>
    </lineage>
</organism>
<dbReference type="PROSITE" id="PS51352">
    <property type="entry name" value="THIOREDOXIN_2"/>
    <property type="match status" value="1"/>
</dbReference>
<comment type="caution">
    <text evidence="3">The sequence shown here is derived from an EMBL/GenBank/DDBJ whole genome shotgun (WGS) entry which is preliminary data.</text>
</comment>
<proteinExistence type="inferred from homology"/>
<dbReference type="GO" id="GO:0003756">
    <property type="term" value="F:protein disulfide isomerase activity"/>
    <property type="evidence" value="ECO:0007669"/>
    <property type="project" value="TreeGrafter"/>
</dbReference>
<dbReference type="InterPro" id="IPR013766">
    <property type="entry name" value="Thioredoxin_domain"/>
</dbReference>
<dbReference type="PROSITE" id="PS00194">
    <property type="entry name" value="THIOREDOXIN_1"/>
    <property type="match status" value="1"/>
</dbReference>
<dbReference type="Proteomes" id="UP000188268">
    <property type="component" value="Unassembled WGS sequence"/>
</dbReference>
<dbReference type="AlphaFoldDB" id="A0A1R3IJ49"/>
<evidence type="ECO:0000256" key="1">
    <source>
        <dbReference type="ARBA" id="ARBA00006347"/>
    </source>
</evidence>
<dbReference type="Pfam" id="PF00085">
    <property type="entry name" value="Thioredoxin"/>
    <property type="match status" value="1"/>
</dbReference>
<dbReference type="InterPro" id="IPR017937">
    <property type="entry name" value="Thioredoxin_CS"/>
</dbReference>
<dbReference type="PANTHER" id="PTHR18929">
    <property type="entry name" value="PROTEIN DISULFIDE ISOMERASE"/>
    <property type="match status" value="1"/>
</dbReference>
<dbReference type="CDD" id="cd02981">
    <property type="entry name" value="PDI_b_family"/>
    <property type="match status" value="1"/>
</dbReference>
<dbReference type="GO" id="GO:0006457">
    <property type="term" value="P:protein folding"/>
    <property type="evidence" value="ECO:0007669"/>
    <property type="project" value="TreeGrafter"/>
</dbReference>
<protein>
    <submittedName>
        <fullName evidence="3">Thioredoxin-like protein</fullName>
    </submittedName>
</protein>
<gene>
    <name evidence="3" type="ORF">CCACVL1_11881</name>
</gene>
<feature type="domain" description="Thioredoxin" evidence="2">
    <location>
        <begin position="1"/>
        <end position="86"/>
    </location>
</feature>